<evidence type="ECO:0000256" key="10">
    <source>
        <dbReference type="ARBA" id="ARBA00022989"/>
    </source>
</evidence>
<dbReference type="SMART" id="SM00382">
    <property type="entry name" value="AAA"/>
    <property type="match status" value="2"/>
</dbReference>
<feature type="domain" description="ABC transporter" evidence="15">
    <location>
        <begin position="913"/>
        <end position="1146"/>
    </location>
</feature>
<feature type="region of interest" description="Disordered" evidence="13">
    <location>
        <begin position="519"/>
        <end position="563"/>
    </location>
</feature>
<dbReference type="PROSITE" id="PS00211">
    <property type="entry name" value="ABC_TRANSPORTER_1"/>
    <property type="match status" value="1"/>
</dbReference>
<proteinExistence type="inferred from homology"/>
<dbReference type="InterPro" id="IPR017871">
    <property type="entry name" value="ABC_transporter-like_CS"/>
</dbReference>
<comment type="catalytic activity">
    <reaction evidence="12">
        <text>ATP + H2O + xenobioticSide 1 = ADP + phosphate + xenobioticSide 2.</text>
        <dbReference type="EC" id="7.6.2.2"/>
    </reaction>
</comment>
<feature type="domain" description="ABC transmembrane type-1" evidence="16">
    <location>
        <begin position="589"/>
        <end position="877"/>
    </location>
</feature>
<comment type="similarity">
    <text evidence="2">Belongs to the ABC transporter superfamily. ABCC family. Conjugate transporter (TC 3.A.1.208) subfamily.</text>
</comment>
<dbReference type="PROSITE" id="PS50929">
    <property type="entry name" value="ABC_TM1F"/>
    <property type="match status" value="2"/>
</dbReference>
<keyword evidence="18" id="KW-1185">Reference proteome</keyword>
<name>A0A7J7KPY3_BUGNE</name>
<dbReference type="AlphaFoldDB" id="A0A7J7KPY3"/>
<feature type="transmembrane region" description="Helical" evidence="14">
    <location>
        <begin position="825"/>
        <end position="844"/>
    </location>
</feature>
<feature type="transmembrane region" description="Helical" evidence="14">
    <location>
        <begin position="12"/>
        <end position="36"/>
    </location>
</feature>
<dbReference type="Gene3D" id="1.20.1560.10">
    <property type="entry name" value="ABC transporter type 1, transmembrane domain"/>
    <property type="match status" value="2"/>
</dbReference>
<evidence type="ECO:0000256" key="9">
    <source>
        <dbReference type="ARBA" id="ARBA00022967"/>
    </source>
</evidence>
<dbReference type="Proteomes" id="UP000593567">
    <property type="component" value="Unassembled WGS sequence"/>
</dbReference>
<evidence type="ECO:0000256" key="7">
    <source>
        <dbReference type="ARBA" id="ARBA00022741"/>
    </source>
</evidence>
<keyword evidence="11 14" id="KW-0472">Membrane</keyword>
<organism evidence="17 18">
    <name type="scientific">Bugula neritina</name>
    <name type="common">Brown bryozoan</name>
    <name type="synonym">Sertularia neritina</name>
    <dbReference type="NCBI Taxonomy" id="10212"/>
    <lineage>
        <taxon>Eukaryota</taxon>
        <taxon>Metazoa</taxon>
        <taxon>Spiralia</taxon>
        <taxon>Lophotrochozoa</taxon>
        <taxon>Bryozoa</taxon>
        <taxon>Gymnolaemata</taxon>
        <taxon>Cheilostomatida</taxon>
        <taxon>Flustrina</taxon>
        <taxon>Buguloidea</taxon>
        <taxon>Bugulidae</taxon>
        <taxon>Bugula</taxon>
    </lineage>
</organism>
<evidence type="ECO:0000256" key="13">
    <source>
        <dbReference type="SAM" id="MobiDB-lite"/>
    </source>
</evidence>
<keyword evidence="8" id="KW-0067">ATP-binding</keyword>
<sequence length="1150" mass="126941">MENPSEVVWHGYMYAAGLFASTLAASLLTAHFDYLVKKIGIKFSSGIISCVYKKMLSVSTVELSHFTTGETVNFMSTDVDRTVNFCTSFHQFWSLPFQIGVSLFLLYQQVGWSFLAGVAFAIVLIPVNRKIAIKIGDLSSKMMSQKDCRVQTMNEMIFGIRVIKLFCWEDYFVDRVNRQRSAELSSLKARKYLDALCVYFWATTPVIISILTFTTYSLLGNELTAAKVFTSLALFNMLIGPLNAFPWVVNGLVEAWVSVKRVQQFVDLNSSLQSHFWSGEDGSVTIDTSSFSWRFADTEAKEQQQIEATEQQQTERHSSGASNFILKDINLCLQKGDLIGVVGSVGSGKTSLLMSILNEMRILEPNGSHDSKVRIGSSSGIGLVSQQPWIQQGTLRENILMGKSFDWSAYQAAVAASALADDLKNLADGDKTKVGENGDFDIYLLDDPLSAVDAKVARHIFYECILSGMKDKLRILCTHHISYLYEADTVIVMEDGKIVACGPPSDVLPVYTSSIHTSSRSASSVTEGSTSKVPSEDPHTVEDAKGQQAEATDNEEGGGAIVEEEKDSGTVKLHIYRMYLAAVGTALSLTILLSLLLMQGSKNVTDWWLSYWISNAPDSSADLSSNVSSNVTFYLEVYGGLAVGNTIFTLIRAFVFAYGGLCAAARLHDKLLGVVTLAPVSFFDTTSTGRIINRFSSDVYTVDDSLPFIANILLSQIFSIIGTLVITIYGLPWFAAVVFPITLVYYYIQGYYRHTSRELKRITSVTMSEVYSSLSESVEGRVVIRAFNMNSQYELENLSRIERNQRANFSATAAAQWLNIRLQGLGVVMVTAIALIAVLEHHYYTVNAGLVGLAISYALSITNLLSGVVSSFTETEKQMVSVERINQYIEKINLHSETNSVTAEHDWPQAGRIEFKDVSLRYRSDLPLVLNSLTVAIQPAEKIGIVGRTGSGKSSLLNIIFNMVDEFTGRVLIDGVDIRQLTVKTLRSHLAIIPQTPFLFSGTIRDNLDPTVRHSDTELWEVLSKCHLKSQVSALGGLSASLAERGKLFSVGQSQLLCLARAMLLRSKVLCIDEATANVDLQTDSLIQETIREEFQSCTVLTIAHRVSTVLQCDRIMVMSRGRLVEFGVPEKLLANPESQLSSIVNQHSE</sequence>
<dbReference type="InterPro" id="IPR003439">
    <property type="entry name" value="ABC_transporter-like_ATP-bd"/>
</dbReference>
<dbReference type="PROSITE" id="PS50893">
    <property type="entry name" value="ABC_TRANSPORTER_2"/>
    <property type="match status" value="2"/>
</dbReference>
<protein>
    <recommendedName>
        <fullName evidence="3">ABC-type xenobiotic transporter</fullName>
        <ecNumber evidence="3">7.6.2.2</ecNumber>
    </recommendedName>
</protein>
<keyword evidence="4" id="KW-0813">Transport</keyword>
<dbReference type="Pfam" id="PF00005">
    <property type="entry name" value="ABC_tran"/>
    <property type="match status" value="2"/>
</dbReference>
<evidence type="ECO:0000256" key="3">
    <source>
        <dbReference type="ARBA" id="ARBA00012191"/>
    </source>
</evidence>
<gene>
    <name evidence="17" type="ORF">EB796_001479</name>
</gene>
<evidence type="ECO:0000256" key="12">
    <source>
        <dbReference type="ARBA" id="ARBA00034018"/>
    </source>
</evidence>
<feature type="transmembrane region" description="Helical" evidence="14">
    <location>
        <begin position="637"/>
        <end position="661"/>
    </location>
</feature>
<comment type="caution">
    <text evidence="17">The sequence shown here is derived from an EMBL/GenBank/DDBJ whole genome shotgun (WGS) entry which is preliminary data.</text>
</comment>
<feature type="compositionally biased region" description="Basic and acidic residues" evidence="13">
    <location>
        <begin position="534"/>
        <end position="545"/>
    </location>
</feature>
<keyword evidence="5 14" id="KW-0812">Transmembrane</keyword>
<dbReference type="EMBL" id="VXIV02000165">
    <property type="protein sequence ID" value="KAF6040198.1"/>
    <property type="molecule type" value="Genomic_DNA"/>
</dbReference>
<feature type="transmembrane region" description="Helical" evidence="14">
    <location>
        <begin position="850"/>
        <end position="869"/>
    </location>
</feature>
<feature type="compositionally biased region" description="Low complexity" evidence="13">
    <location>
        <begin position="519"/>
        <end position="531"/>
    </location>
</feature>
<dbReference type="SUPFAM" id="SSF90123">
    <property type="entry name" value="ABC transporter transmembrane region"/>
    <property type="match status" value="2"/>
</dbReference>
<feature type="transmembrane region" description="Helical" evidence="14">
    <location>
        <begin position="578"/>
        <end position="598"/>
    </location>
</feature>
<feature type="transmembrane region" description="Helical" evidence="14">
    <location>
        <begin position="196"/>
        <end position="219"/>
    </location>
</feature>
<evidence type="ECO:0000256" key="6">
    <source>
        <dbReference type="ARBA" id="ARBA00022737"/>
    </source>
</evidence>
<dbReference type="GO" id="GO:0005524">
    <property type="term" value="F:ATP binding"/>
    <property type="evidence" value="ECO:0007669"/>
    <property type="project" value="UniProtKB-KW"/>
</dbReference>
<keyword evidence="9" id="KW-1278">Translocase</keyword>
<evidence type="ECO:0000313" key="18">
    <source>
        <dbReference type="Proteomes" id="UP000593567"/>
    </source>
</evidence>
<dbReference type="SUPFAM" id="SSF52540">
    <property type="entry name" value="P-loop containing nucleoside triphosphate hydrolases"/>
    <property type="match status" value="2"/>
</dbReference>
<comment type="subcellular location">
    <subcellularLocation>
        <location evidence="1">Membrane</location>
        <topology evidence="1">Multi-pass membrane protein</topology>
    </subcellularLocation>
</comment>
<evidence type="ECO:0000256" key="14">
    <source>
        <dbReference type="SAM" id="Phobius"/>
    </source>
</evidence>
<evidence type="ECO:0000259" key="15">
    <source>
        <dbReference type="PROSITE" id="PS50893"/>
    </source>
</evidence>
<dbReference type="CDD" id="cd18598">
    <property type="entry name" value="ABC_6TM_MRP7_D1_like"/>
    <property type="match status" value="1"/>
</dbReference>
<keyword evidence="10 14" id="KW-1133">Transmembrane helix</keyword>
<dbReference type="InterPro" id="IPR027417">
    <property type="entry name" value="P-loop_NTPase"/>
</dbReference>
<dbReference type="InterPro" id="IPR011527">
    <property type="entry name" value="ABC1_TM_dom"/>
</dbReference>
<dbReference type="Pfam" id="PF00664">
    <property type="entry name" value="ABC_membrane"/>
    <property type="match status" value="2"/>
</dbReference>
<dbReference type="GO" id="GO:0016887">
    <property type="term" value="F:ATP hydrolysis activity"/>
    <property type="evidence" value="ECO:0007669"/>
    <property type="project" value="InterPro"/>
</dbReference>
<dbReference type="PANTHER" id="PTHR24223">
    <property type="entry name" value="ATP-BINDING CASSETTE SUB-FAMILY C"/>
    <property type="match status" value="1"/>
</dbReference>
<evidence type="ECO:0000259" key="16">
    <source>
        <dbReference type="PROSITE" id="PS50929"/>
    </source>
</evidence>
<keyword evidence="6" id="KW-0677">Repeat</keyword>
<accession>A0A7J7KPY3</accession>
<evidence type="ECO:0000256" key="1">
    <source>
        <dbReference type="ARBA" id="ARBA00004141"/>
    </source>
</evidence>
<dbReference type="OrthoDB" id="6500128at2759"/>
<dbReference type="CDD" id="cd18605">
    <property type="entry name" value="ABC_6TM_MRP7_D2_like"/>
    <property type="match status" value="1"/>
</dbReference>
<dbReference type="CDD" id="cd03244">
    <property type="entry name" value="ABCC_MRP_domain2"/>
    <property type="match status" value="1"/>
</dbReference>
<reference evidence="17" key="1">
    <citation type="submission" date="2020-06" db="EMBL/GenBank/DDBJ databases">
        <title>Draft genome of Bugula neritina, a colonial animal packing powerful symbionts and potential medicines.</title>
        <authorList>
            <person name="Rayko M."/>
        </authorList>
    </citation>
    <scope>NUCLEOTIDE SEQUENCE [LARGE SCALE GENOMIC DNA]</scope>
    <source>
        <strain evidence="17">Kwan_BN1</strain>
    </source>
</reference>
<evidence type="ECO:0000256" key="2">
    <source>
        <dbReference type="ARBA" id="ARBA00009726"/>
    </source>
</evidence>
<feature type="domain" description="ABC transmembrane type-1" evidence="16">
    <location>
        <begin position="1"/>
        <end position="254"/>
    </location>
</feature>
<evidence type="ECO:0000256" key="4">
    <source>
        <dbReference type="ARBA" id="ARBA00022448"/>
    </source>
</evidence>
<feature type="domain" description="ABC transporter" evidence="15">
    <location>
        <begin position="309"/>
        <end position="520"/>
    </location>
</feature>
<dbReference type="FunFam" id="3.40.50.300:FF:000163">
    <property type="entry name" value="Multidrug resistance-associated protein member 4"/>
    <property type="match status" value="1"/>
</dbReference>
<feature type="transmembrane region" description="Helical" evidence="14">
    <location>
        <begin position="110"/>
        <end position="127"/>
    </location>
</feature>
<evidence type="ECO:0000256" key="11">
    <source>
        <dbReference type="ARBA" id="ARBA00023136"/>
    </source>
</evidence>
<dbReference type="GO" id="GO:0016020">
    <property type="term" value="C:membrane"/>
    <property type="evidence" value="ECO:0007669"/>
    <property type="project" value="UniProtKB-SubCell"/>
</dbReference>
<evidence type="ECO:0000256" key="8">
    <source>
        <dbReference type="ARBA" id="ARBA00022840"/>
    </source>
</evidence>
<evidence type="ECO:0000313" key="17">
    <source>
        <dbReference type="EMBL" id="KAF6040198.1"/>
    </source>
</evidence>
<dbReference type="FunFam" id="1.20.1560.10:FF:000037">
    <property type="entry name" value="ATP-binding cassette subfamily C member 10"/>
    <property type="match status" value="1"/>
</dbReference>
<dbReference type="InterPro" id="IPR050173">
    <property type="entry name" value="ABC_transporter_C-like"/>
</dbReference>
<feature type="transmembrane region" description="Helical" evidence="14">
    <location>
        <begin position="733"/>
        <end position="752"/>
    </location>
</feature>
<feature type="compositionally biased region" description="Acidic residues" evidence="13">
    <location>
        <begin position="552"/>
        <end position="563"/>
    </location>
</feature>
<keyword evidence="7" id="KW-0547">Nucleotide-binding</keyword>
<feature type="transmembrane region" description="Helical" evidence="14">
    <location>
        <begin position="231"/>
        <end position="253"/>
    </location>
</feature>
<dbReference type="InterPro" id="IPR036640">
    <property type="entry name" value="ABC1_TM_sf"/>
</dbReference>
<dbReference type="FunFam" id="1.20.1560.10:FF:000113">
    <property type="entry name" value="ABC transporter, putative"/>
    <property type="match status" value="1"/>
</dbReference>
<dbReference type="EC" id="7.6.2.2" evidence="3"/>
<dbReference type="GO" id="GO:0008559">
    <property type="term" value="F:ABC-type xenobiotic transporter activity"/>
    <property type="evidence" value="ECO:0007669"/>
    <property type="project" value="UniProtKB-EC"/>
</dbReference>
<evidence type="ECO:0000256" key="5">
    <source>
        <dbReference type="ARBA" id="ARBA00022692"/>
    </source>
</evidence>
<dbReference type="Gene3D" id="3.40.50.300">
    <property type="entry name" value="P-loop containing nucleotide triphosphate hydrolases"/>
    <property type="match status" value="2"/>
</dbReference>
<dbReference type="InterPro" id="IPR003593">
    <property type="entry name" value="AAA+_ATPase"/>
</dbReference>
<dbReference type="PANTHER" id="PTHR24223:SF330">
    <property type="entry name" value="ATP-BINDING CASSETTE SUB-FAMILY C MEMBER 10"/>
    <property type="match status" value="1"/>
</dbReference>
<feature type="transmembrane region" description="Helical" evidence="14">
    <location>
        <begin position="708"/>
        <end position="727"/>
    </location>
</feature>